<comment type="similarity">
    <text evidence="3">Belongs to the acetyltransferase family. RimJ subfamily.</text>
</comment>
<evidence type="ECO:0000256" key="2">
    <source>
        <dbReference type="ARBA" id="ARBA00023315"/>
    </source>
</evidence>
<protein>
    <submittedName>
        <fullName evidence="5">GNAT family N-acetyltransferase</fullName>
    </submittedName>
</protein>
<dbReference type="PROSITE" id="PS51186">
    <property type="entry name" value="GNAT"/>
    <property type="match status" value="1"/>
</dbReference>
<dbReference type="GO" id="GO:0008999">
    <property type="term" value="F:protein-N-terminal-alanine acetyltransferase activity"/>
    <property type="evidence" value="ECO:0007669"/>
    <property type="project" value="TreeGrafter"/>
</dbReference>
<evidence type="ECO:0000313" key="5">
    <source>
        <dbReference type="EMBL" id="MRX79370.1"/>
    </source>
</evidence>
<dbReference type="EMBL" id="VTFZ01000001">
    <property type="protein sequence ID" value="MRX79370.1"/>
    <property type="molecule type" value="Genomic_DNA"/>
</dbReference>
<reference evidence="6" key="1">
    <citation type="submission" date="2019-08" db="EMBL/GenBank/DDBJ databases">
        <title>Arthrobacter sp. nov., isolated from plateau pika and Tibetan wild ass.</title>
        <authorList>
            <person name="Ge Y."/>
        </authorList>
    </citation>
    <scope>NUCLEOTIDE SEQUENCE [LARGE SCALE GENOMIC DNA]</scope>
    <source>
        <strain evidence="6">HF-1365</strain>
    </source>
</reference>
<dbReference type="InterPro" id="IPR000182">
    <property type="entry name" value="GNAT_dom"/>
</dbReference>
<keyword evidence="2" id="KW-0012">Acyltransferase</keyword>
<dbReference type="Gene3D" id="3.40.630.30">
    <property type="match status" value="1"/>
</dbReference>
<accession>A0A7K0G7A3</accession>
<dbReference type="RefSeq" id="WP_144687194.1">
    <property type="nucleotide sequence ID" value="NZ_VLLQ01000001.1"/>
</dbReference>
<evidence type="ECO:0000313" key="6">
    <source>
        <dbReference type="Proteomes" id="UP000470010"/>
    </source>
</evidence>
<proteinExistence type="inferred from homology"/>
<dbReference type="GO" id="GO:0005737">
    <property type="term" value="C:cytoplasm"/>
    <property type="evidence" value="ECO:0007669"/>
    <property type="project" value="TreeGrafter"/>
</dbReference>
<dbReference type="Pfam" id="PF13302">
    <property type="entry name" value="Acetyltransf_3"/>
    <property type="match status" value="1"/>
</dbReference>
<gene>
    <name evidence="5" type="ORF">GJE22_01895</name>
</gene>
<keyword evidence="1 5" id="KW-0808">Transferase</keyword>
<dbReference type="PANTHER" id="PTHR43792:SF8">
    <property type="entry name" value="[RIBOSOMAL PROTEIN US5]-ALANINE N-ACETYLTRANSFERASE"/>
    <property type="match status" value="1"/>
</dbReference>
<dbReference type="Proteomes" id="UP000470010">
    <property type="component" value="Unassembled WGS sequence"/>
</dbReference>
<evidence type="ECO:0000259" key="4">
    <source>
        <dbReference type="PROSITE" id="PS51186"/>
    </source>
</evidence>
<name>A0A7K0G7A3_9ACTN</name>
<keyword evidence="6" id="KW-1185">Reference proteome</keyword>
<dbReference type="InterPro" id="IPR016181">
    <property type="entry name" value="Acyl_CoA_acyltransferase"/>
</dbReference>
<sequence>MPSPAPSASSCDDCTVLRSERLLLRPWNVDDAPALFELARDSRVGPPAGWAPHTSVDESRQVIRDVLSAPHCFAAFLEDSGALVGCVGLTPAEASNAAGEGEAELGYWLGVPFWGKGLATEASHELIRYGFAELGLSAIWACYYEGNERSRRVMERLGMAYQRSAECDVPLLGERRVEHGMCLSRDAWAAAC</sequence>
<dbReference type="SUPFAM" id="SSF55729">
    <property type="entry name" value="Acyl-CoA N-acyltransferases (Nat)"/>
    <property type="match status" value="1"/>
</dbReference>
<feature type="domain" description="N-acetyltransferase" evidence="4">
    <location>
        <begin position="22"/>
        <end position="178"/>
    </location>
</feature>
<dbReference type="PANTHER" id="PTHR43792">
    <property type="entry name" value="GNAT FAMILY, PUTATIVE (AFU_ORTHOLOGUE AFUA_3G00765)-RELATED-RELATED"/>
    <property type="match status" value="1"/>
</dbReference>
<comment type="caution">
    <text evidence="5">The sequence shown here is derived from an EMBL/GenBank/DDBJ whole genome shotgun (WGS) entry which is preliminary data.</text>
</comment>
<dbReference type="InterPro" id="IPR051531">
    <property type="entry name" value="N-acetyltransferase"/>
</dbReference>
<dbReference type="AlphaFoldDB" id="A0A7K0G7A3"/>
<organism evidence="5 6">
    <name type="scientific">Enorma shizhengliae</name>
    <dbReference type="NCBI Taxonomy" id="2606615"/>
    <lineage>
        <taxon>Bacteria</taxon>
        <taxon>Bacillati</taxon>
        <taxon>Actinomycetota</taxon>
        <taxon>Coriobacteriia</taxon>
        <taxon>Coriobacteriales</taxon>
        <taxon>Coriobacteriaceae</taxon>
        <taxon>Enorma</taxon>
    </lineage>
</organism>
<evidence type="ECO:0000256" key="3">
    <source>
        <dbReference type="ARBA" id="ARBA00038502"/>
    </source>
</evidence>
<evidence type="ECO:0000256" key="1">
    <source>
        <dbReference type="ARBA" id="ARBA00022679"/>
    </source>
</evidence>